<organism evidence="2 3">
    <name type="scientific">Acropora cervicornis</name>
    <name type="common">Staghorn coral</name>
    <dbReference type="NCBI Taxonomy" id="6130"/>
    <lineage>
        <taxon>Eukaryota</taxon>
        <taxon>Metazoa</taxon>
        <taxon>Cnidaria</taxon>
        <taxon>Anthozoa</taxon>
        <taxon>Hexacorallia</taxon>
        <taxon>Scleractinia</taxon>
        <taxon>Astrocoeniina</taxon>
        <taxon>Acroporidae</taxon>
        <taxon>Acropora</taxon>
    </lineage>
</organism>
<dbReference type="EMBL" id="JARQWQ010000087">
    <property type="protein sequence ID" value="KAK2552414.1"/>
    <property type="molecule type" value="Genomic_DNA"/>
</dbReference>
<evidence type="ECO:0000313" key="3">
    <source>
        <dbReference type="Proteomes" id="UP001249851"/>
    </source>
</evidence>
<dbReference type="InterPro" id="IPR004242">
    <property type="entry name" value="Transposase_21"/>
</dbReference>
<protein>
    <recommendedName>
        <fullName evidence="4">Transposase domain-containing protein</fullName>
    </recommendedName>
</protein>
<evidence type="ECO:0000313" key="2">
    <source>
        <dbReference type="EMBL" id="KAK2552414.1"/>
    </source>
</evidence>
<proteinExistence type="predicted"/>
<reference evidence="2" key="1">
    <citation type="journal article" date="2023" name="G3 (Bethesda)">
        <title>Whole genome assembly and annotation of the endangered Caribbean coral Acropora cervicornis.</title>
        <authorList>
            <person name="Selwyn J.D."/>
            <person name="Vollmer S.V."/>
        </authorList>
    </citation>
    <scope>NUCLEOTIDE SEQUENCE</scope>
    <source>
        <strain evidence="2">K2</strain>
    </source>
</reference>
<keyword evidence="3" id="KW-1185">Reference proteome</keyword>
<dbReference type="PANTHER" id="PTHR46579">
    <property type="entry name" value="F5/8 TYPE C DOMAIN-CONTAINING PROTEIN-RELATED"/>
    <property type="match status" value="1"/>
</dbReference>
<sequence>MAGEPPATRGKYKTWMLDPNVPIPRTTKWRIFNTTKSLDQHRETSDAWLSDQEDRGSFETANESDESDRIDPSDEPSAMSNEIHIQVDPDMCSDYEETSDKEDDDTFSFSSESEPDETPDEICLENVGNINDEDDTLLYQNAGFSKMAALLIFHLFVAEHKLSNRAMEDLIRLINILLPSGHKFVQPLPKRHKYCSVCKGSIAALSNSCGNEHCQAANATVKEFLEIDLQKQLSRFYQDPEFVKNLHYRFSQDYLNEENILDIFSGSSYKELLKPGGFLGSDSPLNLSFSFYTDGINPFKSSNKQHLWPIFLMINELPPELRQSKKYLLLAGLWCSHKKPNMLTFGRPVIDAICDLHNNGMTVTTTAGETTVHATLLLSTEDLQAKALVTNMKQFNGENGCSTCLDTGKMRGRNSLHRTWPYNRHLKYRTHKSVIKCASEATKLGTPVRTNLSNFMANT</sequence>
<reference evidence="2" key="2">
    <citation type="journal article" date="2023" name="Science">
        <title>Genomic signatures of disease resistance in endangered staghorn corals.</title>
        <authorList>
            <person name="Vollmer S.V."/>
            <person name="Selwyn J.D."/>
            <person name="Despard B.A."/>
            <person name="Roesel C.L."/>
        </authorList>
    </citation>
    <scope>NUCLEOTIDE SEQUENCE</scope>
    <source>
        <strain evidence="2">K2</strain>
    </source>
</reference>
<comment type="caution">
    <text evidence="2">The sequence shown here is derived from an EMBL/GenBank/DDBJ whole genome shotgun (WGS) entry which is preliminary data.</text>
</comment>
<accession>A0AAD9Q0R4</accession>
<dbReference type="AlphaFoldDB" id="A0AAD9Q0R4"/>
<name>A0AAD9Q0R4_ACRCE</name>
<dbReference type="Pfam" id="PF02992">
    <property type="entry name" value="Transposase_21"/>
    <property type="match status" value="1"/>
</dbReference>
<evidence type="ECO:0008006" key="4">
    <source>
        <dbReference type="Google" id="ProtNLM"/>
    </source>
</evidence>
<dbReference type="PANTHER" id="PTHR46579:SF1">
    <property type="entry name" value="F5_8 TYPE C DOMAIN-CONTAINING PROTEIN"/>
    <property type="match status" value="1"/>
</dbReference>
<feature type="compositionally biased region" description="Acidic residues" evidence="1">
    <location>
        <begin position="91"/>
        <end position="106"/>
    </location>
</feature>
<gene>
    <name evidence="2" type="ORF">P5673_026496</name>
</gene>
<evidence type="ECO:0000256" key="1">
    <source>
        <dbReference type="SAM" id="MobiDB-lite"/>
    </source>
</evidence>
<dbReference type="Proteomes" id="UP001249851">
    <property type="component" value="Unassembled WGS sequence"/>
</dbReference>
<feature type="region of interest" description="Disordered" evidence="1">
    <location>
        <begin position="35"/>
        <end position="120"/>
    </location>
</feature>